<evidence type="ECO:0000256" key="2">
    <source>
        <dbReference type="SAM" id="Phobius"/>
    </source>
</evidence>
<dbReference type="PANTHER" id="PTHR34502">
    <property type="entry name" value="DUF6594 DOMAIN-CONTAINING PROTEIN-RELATED"/>
    <property type="match status" value="1"/>
</dbReference>
<reference evidence="4 5" key="1">
    <citation type="journal article" date="2020" name="Genome Biol. Evol.">
        <title>A new high-quality draft genome assembly of the Chinese cordyceps Ophiocordyceps sinensis.</title>
        <authorList>
            <person name="Shu R."/>
            <person name="Zhang J."/>
            <person name="Meng Q."/>
            <person name="Zhang H."/>
            <person name="Zhou G."/>
            <person name="Li M."/>
            <person name="Wu P."/>
            <person name="Zhao Y."/>
            <person name="Chen C."/>
            <person name="Qin Q."/>
        </authorList>
    </citation>
    <scope>NUCLEOTIDE SEQUENCE [LARGE SCALE GENOMIC DNA]</scope>
    <source>
        <strain evidence="4 5">IOZ07</strain>
    </source>
</reference>
<dbReference type="Proteomes" id="UP000557566">
    <property type="component" value="Unassembled WGS sequence"/>
</dbReference>
<feature type="transmembrane region" description="Helical" evidence="2">
    <location>
        <begin position="361"/>
        <end position="382"/>
    </location>
</feature>
<gene>
    <name evidence="4" type="ORF">G6O67_004881</name>
</gene>
<keyword evidence="2" id="KW-1133">Transmembrane helix</keyword>
<dbReference type="AlphaFoldDB" id="A0A8H4PQH7"/>
<evidence type="ECO:0000256" key="1">
    <source>
        <dbReference type="SAM" id="MobiDB-lite"/>
    </source>
</evidence>
<dbReference type="Pfam" id="PF20237">
    <property type="entry name" value="DUF6594"/>
    <property type="match status" value="1"/>
</dbReference>
<evidence type="ECO:0000259" key="3">
    <source>
        <dbReference type="Pfam" id="PF20237"/>
    </source>
</evidence>
<keyword evidence="2" id="KW-0812">Transmembrane</keyword>
<comment type="caution">
    <text evidence="4">The sequence shown here is derived from an EMBL/GenBank/DDBJ whole genome shotgun (WGS) entry which is preliminary data.</text>
</comment>
<dbReference type="InterPro" id="IPR046529">
    <property type="entry name" value="DUF6594"/>
</dbReference>
<evidence type="ECO:0000313" key="4">
    <source>
        <dbReference type="EMBL" id="KAF4508516.1"/>
    </source>
</evidence>
<feature type="transmembrane region" description="Helical" evidence="2">
    <location>
        <begin position="334"/>
        <end position="354"/>
    </location>
</feature>
<keyword evidence="2" id="KW-0472">Membrane</keyword>
<protein>
    <recommendedName>
        <fullName evidence="3">DUF6594 domain-containing protein</fullName>
    </recommendedName>
</protein>
<feature type="region of interest" description="Disordered" evidence="1">
    <location>
        <begin position="268"/>
        <end position="299"/>
    </location>
</feature>
<dbReference type="EMBL" id="JAAVMX010000005">
    <property type="protein sequence ID" value="KAF4508516.1"/>
    <property type="molecule type" value="Genomic_DNA"/>
</dbReference>
<keyword evidence="5" id="KW-1185">Reference proteome</keyword>
<dbReference type="PANTHER" id="PTHR34502:SF6">
    <property type="entry name" value="DUF6594 DOMAIN-CONTAINING PROTEIN"/>
    <property type="match status" value="1"/>
</dbReference>
<feature type="transmembrane region" description="Helical" evidence="2">
    <location>
        <begin position="309"/>
        <end position="328"/>
    </location>
</feature>
<name>A0A8H4PQH7_9HYPO</name>
<sequence length="383" mass="40950">MSAPPVLDSLHEGVAHGRVVDPGPQLNWSSSYPGLGGAHSGPLYQRPQALSDIYGSPPMAHSHASLASVTMPQTAPSTVQPGYGAGKLPMSGYQLLAAKLVGGLGGPPITPMYRRFEALNHRLLLYMQADLVDLENELGTLDSKDSKDRGYGAVPASRRHERWANSALGQQRTEILGQIGYKLCQYNQVMTSFLKTHDMPAPSLTEIYGYKSYLTNSQIVAEEETRFLDLPEDLVSLVREELPVAEELVADVGEATAMALGLVDEVVMPPPSRKEPESEAGHSSASVKRRPRQSHDSAETSLSTSVSQLALAMFVAVFVPVVTFAIIPDFAGRMTVVALVGASVGTALTQSGLVRLLERGALDWILCVAAYGATMAAVAWILG</sequence>
<organism evidence="4 5">
    <name type="scientific">Ophiocordyceps sinensis</name>
    <dbReference type="NCBI Taxonomy" id="72228"/>
    <lineage>
        <taxon>Eukaryota</taxon>
        <taxon>Fungi</taxon>
        <taxon>Dikarya</taxon>
        <taxon>Ascomycota</taxon>
        <taxon>Pezizomycotina</taxon>
        <taxon>Sordariomycetes</taxon>
        <taxon>Hypocreomycetidae</taxon>
        <taxon>Hypocreales</taxon>
        <taxon>Ophiocordycipitaceae</taxon>
        <taxon>Ophiocordyceps</taxon>
    </lineage>
</organism>
<feature type="domain" description="DUF6594" evidence="3">
    <location>
        <begin position="93"/>
        <end position="375"/>
    </location>
</feature>
<dbReference type="OrthoDB" id="5416037at2759"/>
<proteinExistence type="predicted"/>
<accession>A0A8H4PQH7</accession>
<evidence type="ECO:0000313" key="5">
    <source>
        <dbReference type="Proteomes" id="UP000557566"/>
    </source>
</evidence>